<keyword evidence="1 4" id="KW-0808">Transferase</keyword>
<feature type="binding site" evidence="1">
    <location>
        <position position="30"/>
    </location>
    <ligand>
        <name>Mg(2+)</name>
        <dbReference type="ChEBI" id="CHEBI:18420"/>
        <label>3</label>
    </ligand>
</feature>
<comment type="function">
    <text evidence="1">Catalyzes the ATP-dependent phosphorylation of thiamine-monophosphate (TMP) to form thiamine-pyrophosphate (TPP), the active form of vitamin B1.</text>
</comment>
<organism evidence="4 5">
    <name type="scientific">Prochlorococcus marinus subsp. pastoris (strain CCMP1986 / NIES-2087 / MED4)</name>
    <dbReference type="NCBI Taxonomy" id="59919"/>
    <lineage>
        <taxon>Bacteria</taxon>
        <taxon>Bacillati</taxon>
        <taxon>Cyanobacteriota</taxon>
        <taxon>Cyanophyceae</taxon>
        <taxon>Synechococcales</taxon>
        <taxon>Prochlorococcaceae</taxon>
        <taxon>Prochlorococcus</taxon>
    </lineage>
</organism>
<dbReference type="OrthoDB" id="9802811at2"/>
<dbReference type="HOGENOM" id="CLU_046964_3_0_3"/>
<comment type="catalytic activity">
    <reaction evidence="1">
        <text>thiamine phosphate + ATP = thiamine diphosphate + ADP</text>
        <dbReference type="Rhea" id="RHEA:15913"/>
        <dbReference type="ChEBI" id="CHEBI:30616"/>
        <dbReference type="ChEBI" id="CHEBI:37575"/>
        <dbReference type="ChEBI" id="CHEBI:58937"/>
        <dbReference type="ChEBI" id="CHEBI:456216"/>
        <dbReference type="EC" id="2.7.4.16"/>
    </reaction>
</comment>
<dbReference type="GO" id="GO:0009030">
    <property type="term" value="F:thiamine-phosphate kinase activity"/>
    <property type="evidence" value="ECO:0007669"/>
    <property type="project" value="UniProtKB-UniRule"/>
</dbReference>
<comment type="caution">
    <text evidence="1">Lacks conserved residue(s) required for the propagation of feature annotation.</text>
</comment>
<dbReference type="eggNOG" id="COG0611">
    <property type="taxonomic scope" value="Bacteria"/>
</dbReference>
<dbReference type="SUPFAM" id="SSF55326">
    <property type="entry name" value="PurM N-terminal domain-like"/>
    <property type="match status" value="1"/>
</dbReference>
<dbReference type="InterPro" id="IPR016188">
    <property type="entry name" value="PurM-like_N"/>
</dbReference>
<feature type="binding site" evidence="1">
    <location>
        <position position="106"/>
    </location>
    <ligand>
        <name>ATP</name>
        <dbReference type="ChEBI" id="CHEBI:30616"/>
    </ligand>
</feature>
<dbReference type="AlphaFoldDB" id="Q7V3P7"/>
<feature type="binding site" evidence="1">
    <location>
        <position position="273"/>
    </location>
    <ligand>
        <name>substrate</name>
    </ligand>
</feature>
<feature type="binding site" evidence="1">
    <location>
        <position position="45"/>
    </location>
    <ligand>
        <name>Mg(2+)</name>
        <dbReference type="ChEBI" id="CHEBI:18420"/>
        <label>1</label>
    </ligand>
</feature>
<name>Q7V3P7_PROMP</name>
<protein>
    <recommendedName>
        <fullName evidence="1">Thiamine-monophosphate kinase</fullName>
        <shortName evidence="1">TMP kinase</shortName>
        <shortName evidence="1">Thiamine-phosphate kinase</shortName>
        <ecNumber evidence="1">2.7.4.16</ecNumber>
    </recommendedName>
</protein>
<feature type="binding site" evidence="1">
    <location>
        <position position="30"/>
    </location>
    <ligand>
        <name>Mg(2+)</name>
        <dbReference type="ChEBI" id="CHEBI:18420"/>
        <label>4</label>
    </ligand>
</feature>
<feature type="binding site" evidence="1">
    <location>
        <position position="225"/>
    </location>
    <ligand>
        <name>Mg(2+)</name>
        <dbReference type="ChEBI" id="CHEBI:18420"/>
        <label>3</label>
    </ligand>
</feature>
<comment type="miscellaneous">
    <text evidence="1">Reaction mechanism of ThiL seems to utilize a direct, inline transfer of the gamma-phosphate of ATP to TMP rather than a phosphorylated enzyme intermediate.</text>
</comment>
<dbReference type="HAMAP" id="MF_02128">
    <property type="entry name" value="TMP_kinase"/>
    <property type="match status" value="1"/>
</dbReference>
<keyword evidence="1" id="KW-0460">Magnesium</keyword>
<feature type="binding site" evidence="1">
    <location>
        <position position="325"/>
    </location>
    <ligand>
        <name>substrate</name>
    </ligand>
</feature>
<feature type="binding site" evidence="1">
    <location>
        <position position="75"/>
    </location>
    <ligand>
        <name>Mg(2+)</name>
        <dbReference type="ChEBI" id="CHEBI:18420"/>
        <label>3</label>
    </ligand>
</feature>
<dbReference type="Gene3D" id="3.30.1330.10">
    <property type="entry name" value="PurM-like, N-terminal domain"/>
    <property type="match status" value="1"/>
</dbReference>
<accession>Q7V3P7</accession>
<dbReference type="SUPFAM" id="SSF56042">
    <property type="entry name" value="PurM C-terminal domain-like"/>
    <property type="match status" value="1"/>
</dbReference>
<feature type="domain" description="PurM-like C-terminal" evidence="3">
    <location>
        <begin position="155"/>
        <end position="305"/>
    </location>
</feature>
<reference evidence="4 5" key="1">
    <citation type="journal article" date="2003" name="Nature">
        <title>Genome divergence in two Prochlorococcus ecotypes reflects oceanic niche differentiation.</title>
        <authorList>
            <person name="Rocap G."/>
            <person name="Larimer F.W."/>
            <person name="Lamerdin J.E."/>
            <person name="Malfatti S."/>
            <person name="Chain P."/>
            <person name="Ahlgren N.A."/>
            <person name="Arellano A."/>
            <person name="Coleman M."/>
            <person name="Hauser L."/>
            <person name="Hess W.R."/>
            <person name="Johnson Z.I."/>
            <person name="Land M.L."/>
            <person name="Lindell D."/>
            <person name="Post A.F."/>
            <person name="Regala W."/>
            <person name="Shah M."/>
            <person name="Shaw S.L."/>
            <person name="Steglich C."/>
            <person name="Sullivan M.B."/>
            <person name="Ting C.S."/>
            <person name="Tolonen A."/>
            <person name="Webb E.A."/>
            <person name="Zinser E.R."/>
            <person name="Chisholm S.W."/>
        </authorList>
    </citation>
    <scope>NUCLEOTIDE SEQUENCE [LARGE SCALE GENOMIC DNA]</scope>
    <source>
        <strain evidence="5">CCMP1986 / NIES-2087 / MED4</strain>
    </source>
</reference>
<dbReference type="InterPro" id="IPR036921">
    <property type="entry name" value="PurM-like_N_sf"/>
</dbReference>
<dbReference type="InterPro" id="IPR010918">
    <property type="entry name" value="PurM-like_C_dom"/>
</dbReference>
<dbReference type="Pfam" id="PF02769">
    <property type="entry name" value="AIRS_C"/>
    <property type="match status" value="1"/>
</dbReference>
<feature type="binding site" evidence="1">
    <location>
        <position position="75"/>
    </location>
    <ligand>
        <name>Mg(2+)</name>
        <dbReference type="ChEBI" id="CHEBI:18420"/>
        <label>2</label>
    </ligand>
</feature>
<proteinExistence type="inferred from homology"/>
<dbReference type="InterPro" id="IPR006283">
    <property type="entry name" value="ThiL-like"/>
</dbReference>
<dbReference type="PANTHER" id="PTHR30270">
    <property type="entry name" value="THIAMINE-MONOPHOSPHATE KINASE"/>
    <property type="match status" value="1"/>
</dbReference>
<feature type="binding site" evidence="1">
    <location>
        <position position="46"/>
    </location>
    <ligand>
        <name>Mg(2+)</name>
        <dbReference type="ChEBI" id="CHEBI:18420"/>
        <label>2</label>
    </ligand>
</feature>
<comment type="similarity">
    <text evidence="1">Belongs to the thiamine-monophosphate kinase family.</text>
</comment>
<dbReference type="Proteomes" id="UP000001026">
    <property type="component" value="Chromosome"/>
</dbReference>
<evidence type="ECO:0000259" key="2">
    <source>
        <dbReference type="Pfam" id="PF00586"/>
    </source>
</evidence>
<evidence type="ECO:0000313" key="4">
    <source>
        <dbReference type="EMBL" id="CAE18483.1"/>
    </source>
</evidence>
<feature type="domain" description="PurM-like N-terminal" evidence="2">
    <location>
        <begin position="29"/>
        <end position="140"/>
    </location>
</feature>
<dbReference type="EC" id="2.7.4.16" evidence="1"/>
<dbReference type="InterPro" id="IPR036676">
    <property type="entry name" value="PurM-like_C_sf"/>
</dbReference>
<feature type="binding site" evidence="1">
    <location>
        <position position="148"/>
    </location>
    <ligand>
        <name>ATP</name>
        <dbReference type="ChEBI" id="CHEBI:30616"/>
    </ligand>
</feature>
<feature type="binding site" evidence="1">
    <location>
        <position position="228"/>
    </location>
    <ligand>
        <name>Mg(2+)</name>
        <dbReference type="ChEBI" id="CHEBI:18420"/>
        <label>5</label>
    </ligand>
</feature>
<dbReference type="GO" id="GO:0005524">
    <property type="term" value="F:ATP binding"/>
    <property type="evidence" value="ECO:0007669"/>
    <property type="project" value="UniProtKB-UniRule"/>
</dbReference>
<dbReference type="RefSeq" id="WP_011131662.1">
    <property type="nucleotide sequence ID" value="NC_005072.1"/>
</dbReference>
<feature type="binding site" evidence="1">
    <location>
        <position position="46"/>
    </location>
    <ligand>
        <name>Mg(2+)</name>
        <dbReference type="ChEBI" id="CHEBI:18420"/>
        <label>1</label>
    </ligand>
</feature>
<feature type="binding site" evidence="1">
    <location>
        <position position="75"/>
    </location>
    <ligand>
        <name>Mg(2+)</name>
        <dbReference type="ChEBI" id="CHEBI:18420"/>
        <label>4</label>
    </ligand>
</feature>
<keyword evidence="1" id="KW-0784">Thiamine biosynthesis</keyword>
<dbReference type="UniPathway" id="UPA00060">
    <property type="reaction ID" value="UER00142"/>
</dbReference>
<dbReference type="EMBL" id="BX548174">
    <property type="protein sequence ID" value="CAE18483.1"/>
    <property type="molecule type" value="Genomic_DNA"/>
</dbReference>
<keyword evidence="1" id="KW-0479">Metal-binding</keyword>
<feature type="binding site" evidence="1">
    <location>
        <position position="124"/>
    </location>
    <ligand>
        <name>Mg(2+)</name>
        <dbReference type="ChEBI" id="CHEBI:18420"/>
        <label>1</label>
    </ligand>
</feature>
<keyword evidence="1 4" id="KW-0418">Kinase</keyword>
<feature type="binding site" evidence="1">
    <location>
        <begin position="123"/>
        <end position="124"/>
    </location>
    <ligand>
        <name>ATP</name>
        <dbReference type="ChEBI" id="CHEBI:30616"/>
    </ligand>
</feature>
<dbReference type="STRING" id="59919.PMM0024"/>
<sequence length="328" mass="36754">MHKELLEDIGEKELIKRLAEFMPKNQVSDDCAFIKAKNKNLLINTDSLVENIHFNDDTISALDIGWKAVACNVSDLISSGCSKIIGVNIGLVVPSKTDWLWIKDLYTGINLALDYFGGLILGGDCSVGKEKVISMTALGKQGEIKLRRNSCKPNEIILTTGIHGLSKLGLMIKSKTIFDSDIALSHSLINSSLQQFCRPKLKPKFLKKILKTRTNKSIKMIGCTDSSDGLFQALLDLATESNCKAIIDYAKVPKHKNWPTGNKWDEYYFFGGEDYELVFSLPRKWANNLLNEDQTITEIGYFLEGDVSVNFKNCDNKNLLKNKSFSHF</sequence>
<dbReference type="KEGG" id="pmm:PMM0024"/>
<comment type="pathway">
    <text evidence="1">Cofactor biosynthesis; thiamine diphosphate biosynthesis; thiamine diphosphate from thiamine phosphate: step 1/1.</text>
</comment>
<evidence type="ECO:0000256" key="1">
    <source>
        <dbReference type="HAMAP-Rule" id="MF_02128"/>
    </source>
</evidence>
<evidence type="ECO:0000259" key="3">
    <source>
        <dbReference type="Pfam" id="PF02769"/>
    </source>
</evidence>
<gene>
    <name evidence="1 4" type="primary">thiL</name>
    <name evidence="4" type="ordered locus">PMM0024</name>
</gene>
<feature type="binding site" evidence="1">
    <location>
        <position position="227"/>
    </location>
    <ligand>
        <name>ATP</name>
        <dbReference type="ChEBI" id="CHEBI:30616"/>
    </ligand>
</feature>
<dbReference type="PANTHER" id="PTHR30270:SF0">
    <property type="entry name" value="THIAMINE-MONOPHOSPHATE KINASE"/>
    <property type="match status" value="1"/>
</dbReference>
<keyword evidence="1" id="KW-0067">ATP-binding</keyword>
<dbReference type="PIRSF" id="PIRSF005303">
    <property type="entry name" value="Thiam_monoph_kin"/>
    <property type="match status" value="1"/>
</dbReference>
<dbReference type="GO" id="GO:0000287">
    <property type="term" value="F:magnesium ion binding"/>
    <property type="evidence" value="ECO:0007669"/>
    <property type="project" value="UniProtKB-UniRule"/>
</dbReference>
<feature type="binding site" evidence="1">
    <location>
        <position position="53"/>
    </location>
    <ligand>
        <name>substrate</name>
    </ligand>
</feature>
<keyword evidence="1" id="KW-0547">Nucleotide-binding</keyword>
<dbReference type="Pfam" id="PF00586">
    <property type="entry name" value="AIRS"/>
    <property type="match status" value="1"/>
</dbReference>
<dbReference type="GO" id="GO:0009228">
    <property type="term" value="P:thiamine biosynthetic process"/>
    <property type="evidence" value="ECO:0007669"/>
    <property type="project" value="UniProtKB-KW"/>
</dbReference>
<dbReference type="Gene3D" id="3.90.650.10">
    <property type="entry name" value="PurM-like C-terminal domain"/>
    <property type="match status" value="1"/>
</dbReference>
<evidence type="ECO:0000313" key="5">
    <source>
        <dbReference type="Proteomes" id="UP000001026"/>
    </source>
</evidence>
<dbReference type="GO" id="GO:0009229">
    <property type="term" value="P:thiamine diphosphate biosynthetic process"/>
    <property type="evidence" value="ECO:0007669"/>
    <property type="project" value="UniProtKB-UniRule"/>
</dbReference>
<dbReference type="CDD" id="cd02194">
    <property type="entry name" value="ThiL"/>
    <property type="match status" value="1"/>
</dbReference>